<name>A0A3N7JXJ0_9BURK</name>
<protein>
    <submittedName>
        <fullName evidence="1">Uncharacterized protein</fullName>
    </submittedName>
</protein>
<gene>
    <name evidence="1" type="ORF">DZC73_00310</name>
</gene>
<dbReference type="Proteomes" id="UP000267464">
    <property type="component" value="Unassembled WGS sequence"/>
</dbReference>
<dbReference type="AlphaFoldDB" id="A0A3N7JXJ0"/>
<reference evidence="1 2" key="2">
    <citation type="submission" date="2018-12" db="EMBL/GenBank/DDBJ databases">
        <title>Rhizobacter gummiphilus sp. nov., a rubber-degrading bacterium isolated from the soil of a botanical garden in Japan.</title>
        <authorList>
            <person name="Shunsuke S.S."/>
        </authorList>
    </citation>
    <scope>NUCLEOTIDE SEQUENCE [LARGE SCALE GENOMIC DNA]</scope>
    <source>
        <strain evidence="1 2">S-16</strain>
    </source>
</reference>
<evidence type="ECO:0000313" key="2">
    <source>
        <dbReference type="Proteomes" id="UP000267464"/>
    </source>
</evidence>
<organism evidence="1 2">
    <name type="scientific">Piscinibacter terrae</name>
    <dbReference type="NCBI Taxonomy" id="2496871"/>
    <lineage>
        <taxon>Bacteria</taxon>
        <taxon>Pseudomonadati</taxon>
        <taxon>Pseudomonadota</taxon>
        <taxon>Betaproteobacteria</taxon>
        <taxon>Burkholderiales</taxon>
        <taxon>Sphaerotilaceae</taxon>
        <taxon>Piscinibacter</taxon>
    </lineage>
</organism>
<proteinExistence type="predicted"/>
<reference evidence="1 2" key="1">
    <citation type="submission" date="2018-08" db="EMBL/GenBank/DDBJ databases">
        <authorList>
            <person name="Khan S.A."/>
            <person name="Jeon C.O."/>
            <person name="Chun B.H."/>
            <person name="Jeong S.E."/>
        </authorList>
    </citation>
    <scope>NUCLEOTIDE SEQUENCE [LARGE SCALE GENOMIC DNA]</scope>
    <source>
        <strain evidence="1 2">S-16</strain>
    </source>
</reference>
<keyword evidence="2" id="KW-1185">Reference proteome</keyword>
<dbReference type="RefSeq" id="WP_124538212.1">
    <property type="nucleotide sequence ID" value="NZ_QUSW01000001.1"/>
</dbReference>
<dbReference type="EMBL" id="QUSW01000001">
    <property type="protein sequence ID" value="RQP25559.1"/>
    <property type="molecule type" value="Genomic_DNA"/>
</dbReference>
<sequence length="78" mass="9200">MGRAFFPAERWTPARRKTDLVPPEPADLDPDEALARLRRLMNQLQSFAAHWDAAQGYEVHMDLRVAMSMAQWPRQWRH</sequence>
<evidence type="ECO:0000313" key="1">
    <source>
        <dbReference type="EMBL" id="RQP25559.1"/>
    </source>
</evidence>
<comment type="caution">
    <text evidence="1">The sequence shown here is derived from an EMBL/GenBank/DDBJ whole genome shotgun (WGS) entry which is preliminary data.</text>
</comment>
<accession>A0A3N7JXJ0</accession>